<evidence type="ECO:0000256" key="1">
    <source>
        <dbReference type="ARBA" id="ARBA00004651"/>
    </source>
</evidence>
<reference evidence="11" key="1">
    <citation type="submission" date="2016-06" db="EMBL/GenBank/DDBJ databases">
        <authorList>
            <person name="Nascimento L."/>
            <person name="Pereira R.V."/>
            <person name="Martins L.F."/>
            <person name="Quaggio R.B."/>
            <person name="Silva A.M."/>
            <person name="Setubal J.C."/>
        </authorList>
    </citation>
    <scope>NUCLEOTIDE SEQUENCE [LARGE SCALE GENOMIC DNA]</scope>
</reference>
<gene>
    <name evidence="10" type="ORF">BAA01_15245</name>
</gene>
<evidence type="ECO:0000256" key="3">
    <source>
        <dbReference type="ARBA" id="ARBA00022475"/>
    </source>
</evidence>
<protein>
    <submittedName>
        <fullName evidence="10">Amino acid ABC transporter permease</fullName>
    </submittedName>
</protein>
<evidence type="ECO:0000256" key="5">
    <source>
        <dbReference type="ARBA" id="ARBA00022970"/>
    </source>
</evidence>
<keyword evidence="5" id="KW-0029">Amino-acid transport</keyword>
<comment type="caution">
    <text evidence="10">The sequence shown here is derived from an EMBL/GenBank/DDBJ whole genome shotgun (WGS) entry which is preliminary data.</text>
</comment>
<keyword evidence="3" id="KW-1003">Cell membrane</keyword>
<dbReference type="PANTHER" id="PTHR30614:SF0">
    <property type="entry name" value="L-CYSTINE TRANSPORT SYSTEM PERMEASE PROTEIN TCYL"/>
    <property type="match status" value="1"/>
</dbReference>
<dbReference type="Pfam" id="PF00528">
    <property type="entry name" value="BPD_transp_1"/>
    <property type="match status" value="1"/>
</dbReference>
<dbReference type="SUPFAM" id="SSF161098">
    <property type="entry name" value="MetI-like"/>
    <property type="match status" value="1"/>
</dbReference>
<organism evidence="10 11">
    <name type="scientific">Bacillus thermozeamaize</name>
    <dbReference type="NCBI Taxonomy" id="230954"/>
    <lineage>
        <taxon>Bacteria</taxon>
        <taxon>Bacillati</taxon>
        <taxon>Bacillota</taxon>
        <taxon>Bacilli</taxon>
        <taxon>Bacillales</taxon>
        <taxon>Bacillaceae</taxon>
        <taxon>Bacillus</taxon>
    </lineage>
</organism>
<dbReference type="GO" id="GO:0043190">
    <property type="term" value="C:ATP-binding cassette (ABC) transporter complex"/>
    <property type="evidence" value="ECO:0007669"/>
    <property type="project" value="InterPro"/>
</dbReference>
<comment type="subcellular location">
    <subcellularLocation>
        <location evidence="1 8">Cell membrane</location>
        <topology evidence="1 8">Multi-pass membrane protein</topology>
    </subcellularLocation>
</comment>
<evidence type="ECO:0000313" key="11">
    <source>
        <dbReference type="Proteomes" id="UP000196475"/>
    </source>
</evidence>
<dbReference type="PANTHER" id="PTHR30614">
    <property type="entry name" value="MEMBRANE COMPONENT OF AMINO ACID ABC TRANSPORTER"/>
    <property type="match status" value="1"/>
</dbReference>
<keyword evidence="4 8" id="KW-0812">Transmembrane</keyword>
<dbReference type="GO" id="GO:0006865">
    <property type="term" value="P:amino acid transport"/>
    <property type="evidence" value="ECO:0007669"/>
    <property type="project" value="UniProtKB-KW"/>
</dbReference>
<feature type="transmembrane region" description="Helical" evidence="8">
    <location>
        <begin position="203"/>
        <end position="225"/>
    </location>
</feature>
<dbReference type="AlphaFoldDB" id="A0A1Y3PF30"/>
<evidence type="ECO:0000256" key="8">
    <source>
        <dbReference type="RuleBase" id="RU363032"/>
    </source>
</evidence>
<feature type="transmembrane region" description="Helical" evidence="8">
    <location>
        <begin position="151"/>
        <end position="172"/>
    </location>
</feature>
<dbReference type="CDD" id="cd06261">
    <property type="entry name" value="TM_PBP2"/>
    <property type="match status" value="1"/>
</dbReference>
<evidence type="ECO:0000256" key="7">
    <source>
        <dbReference type="ARBA" id="ARBA00023136"/>
    </source>
</evidence>
<proteinExistence type="inferred from homology"/>
<keyword evidence="7 8" id="KW-0472">Membrane</keyword>
<feature type="transmembrane region" description="Helical" evidence="8">
    <location>
        <begin position="57"/>
        <end position="80"/>
    </location>
</feature>
<dbReference type="InterPro" id="IPR000515">
    <property type="entry name" value="MetI-like"/>
</dbReference>
<dbReference type="InterPro" id="IPR035906">
    <property type="entry name" value="MetI-like_sf"/>
</dbReference>
<evidence type="ECO:0000256" key="4">
    <source>
        <dbReference type="ARBA" id="ARBA00022692"/>
    </source>
</evidence>
<dbReference type="InterPro" id="IPR010065">
    <property type="entry name" value="AA_ABC_transptr_permease_3TM"/>
</dbReference>
<dbReference type="EMBL" id="LZRT01000095">
    <property type="protein sequence ID" value="OUM85942.1"/>
    <property type="molecule type" value="Genomic_DNA"/>
</dbReference>
<name>A0A1Y3PF30_9BACI</name>
<evidence type="ECO:0000313" key="10">
    <source>
        <dbReference type="EMBL" id="OUM85942.1"/>
    </source>
</evidence>
<accession>A0A1Y3PF30</accession>
<dbReference type="FunFam" id="1.10.3720.10:FF:000006">
    <property type="entry name" value="Glutamate/aspartate ABC transporter, permease protein GltK"/>
    <property type="match status" value="1"/>
</dbReference>
<dbReference type="Gene3D" id="1.10.3720.10">
    <property type="entry name" value="MetI-like"/>
    <property type="match status" value="1"/>
</dbReference>
<keyword evidence="6 8" id="KW-1133">Transmembrane helix</keyword>
<dbReference type="NCBIfam" id="TIGR01726">
    <property type="entry name" value="HEQRo_perm_3TM"/>
    <property type="match status" value="1"/>
</dbReference>
<dbReference type="Proteomes" id="UP000196475">
    <property type="component" value="Unassembled WGS sequence"/>
</dbReference>
<evidence type="ECO:0000256" key="2">
    <source>
        <dbReference type="ARBA" id="ARBA00022448"/>
    </source>
</evidence>
<dbReference type="GO" id="GO:0022857">
    <property type="term" value="F:transmembrane transporter activity"/>
    <property type="evidence" value="ECO:0007669"/>
    <property type="project" value="InterPro"/>
</dbReference>
<keyword evidence="2 8" id="KW-0813">Transport</keyword>
<dbReference type="PROSITE" id="PS50928">
    <property type="entry name" value="ABC_TM1"/>
    <property type="match status" value="1"/>
</dbReference>
<dbReference type="InterPro" id="IPR043429">
    <property type="entry name" value="ArtM/GltK/GlnP/TcyL/YhdX-like"/>
</dbReference>
<evidence type="ECO:0000259" key="9">
    <source>
        <dbReference type="PROSITE" id="PS50928"/>
    </source>
</evidence>
<feature type="transmembrane region" description="Helical" evidence="8">
    <location>
        <begin position="20"/>
        <end position="45"/>
    </location>
</feature>
<evidence type="ECO:0000256" key="6">
    <source>
        <dbReference type="ARBA" id="ARBA00022989"/>
    </source>
</evidence>
<feature type="transmembrane region" description="Helical" evidence="8">
    <location>
        <begin position="100"/>
        <end position="118"/>
    </location>
</feature>
<feature type="domain" description="ABC transmembrane type-1" evidence="9">
    <location>
        <begin position="21"/>
        <end position="222"/>
    </location>
</feature>
<comment type="similarity">
    <text evidence="8">Belongs to the binding-protein-dependent transport system permease family.</text>
</comment>
<sequence length="238" mass="26801">MGELFDWGFMVQSFPEIVRYLPVTLGIAVISMIFGLFLGFLTALVRFYQIPVLNRLAVVYVSFIRGTPLLVQIYLAYYGIPKILGALNEANGWNLNVDSIPALFFVYLTCSVNVGAYLSESIRSALLSVDKGQIEAAYAIGMTSFQAMRRIILPQALVVAFPNFGNLFISLVKDTSLAFIISVVEIMGAAKIVGARGLHFFEVYIVAALIYWFVCFLIERMMLFAERRLRRYEREIVS</sequence>